<dbReference type="SUPFAM" id="SSF50891">
    <property type="entry name" value="Cyclophilin-like"/>
    <property type="match status" value="1"/>
</dbReference>
<dbReference type="AlphaFoldDB" id="A0A227KQJ5"/>
<feature type="domain" description="Flavodoxin-like" evidence="4">
    <location>
        <begin position="60"/>
        <end position="186"/>
    </location>
</feature>
<evidence type="ECO:0000256" key="3">
    <source>
        <dbReference type="SAM" id="SignalP"/>
    </source>
</evidence>
<organism evidence="6 7">
    <name type="scientific">Turicimonas muris</name>
    <dbReference type="NCBI Taxonomy" id="1796652"/>
    <lineage>
        <taxon>Bacteria</taxon>
        <taxon>Pseudomonadati</taxon>
        <taxon>Pseudomonadota</taxon>
        <taxon>Betaproteobacteria</taxon>
        <taxon>Burkholderiales</taxon>
        <taxon>Sutterellaceae</taxon>
        <taxon>Turicimonas</taxon>
    </lineage>
</organism>
<feature type="chain" id="PRO_5011285291" description="Flavodoxin-like domain-containing protein" evidence="3">
    <location>
        <begin position="29"/>
        <end position="330"/>
    </location>
</feature>
<dbReference type="PANTHER" id="PTHR39201">
    <property type="entry name" value="EXPORTED PROTEIN-RELATED"/>
    <property type="match status" value="1"/>
</dbReference>
<reference evidence="7" key="1">
    <citation type="submission" date="2017-05" db="EMBL/GenBank/DDBJ databases">
        <title>Improved OligoMM genomes.</title>
        <authorList>
            <person name="Garzetti D."/>
        </authorList>
    </citation>
    <scope>NUCLEOTIDE SEQUENCE [LARGE SCALE GENOMIC DNA]</scope>
    <source>
        <strain evidence="7">YL45</strain>
    </source>
</reference>
<sequence>MDMNKQLCISSAAVLSLTTLLMCSLVQAKTAVVYFSKFENSVSPTVDSVTQASYHPSSKLGSSAYVANIIAKTNSSDVYPIRVKSPYPDSFEETIERNHSEQNRGTRPELISVPDLTPYDTIYLGFPVWNMRVPQAVVSFLATENLKGKRVIPFCTHDGYGCASAFGSLNRFLPQSQVEKDGFQLSSADLDSAPTRVSAWLKRFVPDAQASSLRKISCTVGGRKLTIELNNTPEAMEFYRQLPLKARMGEFGGREFYGPMPGKINAVSKGQYTFEDGTLTYCPTNDTVAIFYAQSTRPHLSMAVYPMGKVTSDLSVFNELKSYEVFEFTK</sequence>
<evidence type="ECO:0008006" key="8">
    <source>
        <dbReference type="Google" id="ProtNLM"/>
    </source>
</evidence>
<keyword evidence="1" id="KW-0285">Flavoprotein</keyword>
<dbReference type="Gene3D" id="3.40.50.360">
    <property type="match status" value="1"/>
</dbReference>
<dbReference type="PANTHER" id="PTHR39201:SF1">
    <property type="entry name" value="FLAVODOXIN-LIKE DOMAIN-CONTAINING PROTEIN"/>
    <property type="match status" value="1"/>
</dbReference>
<feature type="signal peptide" evidence="3">
    <location>
        <begin position="1"/>
        <end position="28"/>
    </location>
</feature>
<dbReference type="SUPFAM" id="SSF52218">
    <property type="entry name" value="Flavoproteins"/>
    <property type="match status" value="1"/>
</dbReference>
<accession>A0A227KQJ5</accession>
<evidence type="ECO:0000259" key="5">
    <source>
        <dbReference type="Pfam" id="PF18050"/>
    </source>
</evidence>
<dbReference type="InterPro" id="IPR008254">
    <property type="entry name" value="Flavodoxin/NO_synth"/>
</dbReference>
<dbReference type="GO" id="GO:0010181">
    <property type="term" value="F:FMN binding"/>
    <property type="evidence" value="ECO:0007669"/>
    <property type="project" value="InterPro"/>
</dbReference>
<comment type="caution">
    <text evidence="6">The sequence shown here is derived from an EMBL/GenBank/DDBJ whole genome shotgun (WGS) entry which is preliminary data.</text>
</comment>
<dbReference type="Pfam" id="PF12682">
    <property type="entry name" value="Flavodoxin_4"/>
    <property type="match status" value="1"/>
</dbReference>
<keyword evidence="2" id="KW-0288">FMN</keyword>
<dbReference type="InterPro" id="IPR029039">
    <property type="entry name" value="Flavoprotein-like_sf"/>
</dbReference>
<dbReference type="EMBL" id="NHMP01000001">
    <property type="protein sequence ID" value="OXE50789.1"/>
    <property type="molecule type" value="Genomic_DNA"/>
</dbReference>
<dbReference type="InterPro" id="IPR029000">
    <property type="entry name" value="Cyclophilin-like_dom_sf"/>
</dbReference>
<dbReference type="Proteomes" id="UP000214610">
    <property type="component" value="Unassembled WGS sequence"/>
</dbReference>
<proteinExistence type="predicted"/>
<keyword evidence="3" id="KW-0732">Signal</keyword>
<evidence type="ECO:0000313" key="7">
    <source>
        <dbReference type="Proteomes" id="UP000214610"/>
    </source>
</evidence>
<protein>
    <recommendedName>
        <fullName evidence="8">Flavodoxin-like domain-containing protein</fullName>
    </recommendedName>
</protein>
<evidence type="ECO:0000256" key="1">
    <source>
        <dbReference type="ARBA" id="ARBA00022630"/>
    </source>
</evidence>
<feature type="domain" description="Cyclophilin-like" evidence="5">
    <location>
        <begin position="219"/>
        <end position="322"/>
    </location>
</feature>
<dbReference type="InterPro" id="IPR041183">
    <property type="entry name" value="Cyclophilin-like"/>
</dbReference>
<dbReference type="Pfam" id="PF18050">
    <property type="entry name" value="Cyclophil_like2"/>
    <property type="match status" value="1"/>
</dbReference>
<evidence type="ECO:0000259" key="4">
    <source>
        <dbReference type="Pfam" id="PF12682"/>
    </source>
</evidence>
<evidence type="ECO:0000313" key="6">
    <source>
        <dbReference type="EMBL" id="OXE50789.1"/>
    </source>
</evidence>
<evidence type="ECO:0000256" key="2">
    <source>
        <dbReference type="ARBA" id="ARBA00022643"/>
    </source>
</evidence>
<name>A0A227KQJ5_9BURK</name>
<dbReference type="Gene3D" id="2.40.100.20">
    <property type="match status" value="1"/>
</dbReference>
<gene>
    <name evidence="6" type="ORF">ADH67_00335</name>
</gene>
<keyword evidence="7" id="KW-1185">Reference proteome</keyword>